<gene>
    <name evidence="8" type="ORF">ANOM_008063</name>
</gene>
<sequence>MTEPRGMSTFTAETIAKTRDIGYGVLAISRDAISTTSPFSIVTVPSSIKPFFVESNIMTSRELPDIVNKAAPSISYFTPAQEPPAGTAADPQSDGTAPPKLFQSLSVRGLTFHNRIGLSPLCQYSGDDGHMTDWHMAHLGGIAQRGPGFLMVEATAVEPEGRITPEDLGLWKDSQIEPLSRIIEFVHSQSQLIGVQIAHAGRKASTVAPWLSMNDTASKKVGGWPDHVKGPTDAPFNDRNPTPKEMTKQDIEDLKVAWVSAVKRAVKAGADFVEIHNAHGYLLMSFLSPAVNRRTDEYGGSFENRIRLSMEIAKLTREAVPEDKPVFLRVSATDWLEESRPSEPSWKVEDTAKFAQVLAESGYIDLIDISSGGTHQAQHIHAKPGFQAPFAIAVKRAVGDKLKVGAVGMIDSAQLANSLLEKEGLDFVMVGRGFQKNPGLVWAWADDLNVEISMANQIRWGFSRRGAGPFLRKRQAKI</sequence>
<dbReference type="GO" id="GO:0050661">
    <property type="term" value="F:NADP binding"/>
    <property type="evidence" value="ECO:0007669"/>
    <property type="project" value="InterPro"/>
</dbReference>
<comment type="caution">
    <text evidence="8">The sequence shown here is derived from an EMBL/GenBank/DDBJ whole genome shotgun (WGS) entry which is preliminary data.</text>
</comment>
<dbReference type="RefSeq" id="XP_015404024.1">
    <property type="nucleotide sequence ID" value="XM_015553319.1"/>
</dbReference>
<dbReference type="Pfam" id="PF00724">
    <property type="entry name" value="Oxidored_FMN"/>
    <property type="match status" value="1"/>
</dbReference>
<dbReference type="InterPro" id="IPR001155">
    <property type="entry name" value="OxRdtase_FMN_N"/>
</dbReference>
<dbReference type="PANTHER" id="PTHR43303">
    <property type="entry name" value="NADPH DEHYDROGENASE C23G7.10C-RELATED"/>
    <property type="match status" value="1"/>
</dbReference>
<keyword evidence="4" id="KW-0521">NADP</keyword>
<comment type="cofactor">
    <cofactor evidence="1">
        <name>FMN</name>
        <dbReference type="ChEBI" id="CHEBI:58210"/>
    </cofactor>
</comment>
<dbReference type="OrthoDB" id="72788at2759"/>
<evidence type="ECO:0000256" key="5">
    <source>
        <dbReference type="ARBA" id="ARBA00023002"/>
    </source>
</evidence>
<dbReference type="InterPro" id="IPR044152">
    <property type="entry name" value="YqjM-like"/>
</dbReference>
<dbReference type="Gene3D" id="3.20.20.70">
    <property type="entry name" value="Aldolase class I"/>
    <property type="match status" value="1"/>
</dbReference>
<evidence type="ECO:0000256" key="3">
    <source>
        <dbReference type="ARBA" id="ARBA00022643"/>
    </source>
</evidence>
<dbReference type="GO" id="GO:0010181">
    <property type="term" value="F:FMN binding"/>
    <property type="evidence" value="ECO:0007669"/>
    <property type="project" value="InterPro"/>
</dbReference>
<evidence type="ECO:0000259" key="7">
    <source>
        <dbReference type="Pfam" id="PF00724"/>
    </source>
</evidence>
<feature type="domain" description="NADH:flavin oxidoreductase/NADH oxidase N-terminal" evidence="7">
    <location>
        <begin position="100"/>
        <end position="443"/>
    </location>
</feature>
<dbReference type="STRING" id="1509407.A0A0L1IU45"/>
<name>A0A0L1IU45_ASPN3</name>
<keyword evidence="5" id="KW-0560">Oxidoreductase</keyword>
<dbReference type="SUPFAM" id="SSF51395">
    <property type="entry name" value="FMN-linked oxidoreductases"/>
    <property type="match status" value="1"/>
</dbReference>
<keyword evidence="9" id="KW-1185">Reference proteome</keyword>
<evidence type="ECO:0000256" key="1">
    <source>
        <dbReference type="ARBA" id="ARBA00001917"/>
    </source>
</evidence>
<evidence type="ECO:0000313" key="8">
    <source>
        <dbReference type="EMBL" id="KNG83101.1"/>
    </source>
</evidence>
<organism evidence="8 9">
    <name type="scientific">Aspergillus nomiae NRRL (strain ATCC 15546 / NRRL 13137 / CBS 260.88 / M93)</name>
    <dbReference type="NCBI Taxonomy" id="1509407"/>
    <lineage>
        <taxon>Eukaryota</taxon>
        <taxon>Fungi</taxon>
        <taxon>Dikarya</taxon>
        <taxon>Ascomycota</taxon>
        <taxon>Pezizomycotina</taxon>
        <taxon>Eurotiomycetes</taxon>
        <taxon>Eurotiomycetidae</taxon>
        <taxon>Eurotiales</taxon>
        <taxon>Aspergillaceae</taxon>
        <taxon>Aspergillus</taxon>
        <taxon>Aspergillus subgen. Circumdati</taxon>
    </lineage>
</organism>
<protein>
    <submittedName>
        <fullName evidence="8">NADH-dependent flavin oxidoreductase</fullName>
    </submittedName>
</protein>
<dbReference type="AlphaFoldDB" id="A0A0L1IU45"/>
<dbReference type="PANTHER" id="PTHR43303:SF4">
    <property type="entry name" value="NADPH DEHYDROGENASE C23G7.10C-RELATED"/>
    <property type="match status" value="1"/>
</dbReference>
<dbReference type="EMBL" id="JNOM01000292">
    <property type="protein sequence ID" value="KNG83101.1"/>
    <property type="molecule type" value="Genomic_DNA"/>
</dbReference>
<evidence type="ECO:0000256" key="6">
    <source>
        <dbReference type="SAM" id="MobiDB-lite"/>
    </source>
</evidence>
<proteinExistence type="predicted"/>
<dbReference type="GO" id="GO:0003959">
    <property type="term" value="F:NADPH dehydrogenase activity"/>
    <property type="evidence" value="ECO:0007669"/>
    <property type="project" value="InterPro"/>
</dbReference>
<evidence type="ECO:0000256" key="4">
    <source>
        <dbReference type="ARBA" id="ARBA00022857"/>
    </source>
</evidence>
<reference evidence="8 9" key="1">
    <citation type="submission" date="2014-06" db="EMBL/GenBank/DDBJ databases">
        <title>The Genome of the Aflatoxigenic Filamentous Fungus Aspergillus nomius.</title>
        <authorList>
            <person name="Moore M.G."/>
            <person name="Shannon B.M."/>
            <person name="Brian M.M."/>
        </authorList>
    </citation>
    <scope>NUCLEOTIDE SEQUENCE [LARGE SCALE GENOMIC DNA]</scope>
    <source>
        <strain evidence="8 9">NRRL 13137</strain>
    </source>
</reference>
<dbReference type="CDD" id="cd02932">
    <property type="entry name" value="OYE_YqiM_FMN"/>
    <property type="match status" value="1"/>
</dbReference>
<dbReference type="Proteomes" id="UP000037505">
    <property type="component" value="Unassembled WGS sequence"/>
</dbReference>
<dbReference type="GeneID" id="26809867"/>
<evidence type="ECO:0000313" key="9">
    <source>
        <dbReference type="Proteomes" id="UP000037505"/>
    </source>
</evidence>
<keyword evidence="3" id="KW-0288">FMN</keyword>
<evidence type="ECO:0000256" key="2">
    <source>
        <dbReference type="ARBA" id="ARBA00022630"/>
    </source>
</evidence>
<accession>A0A0L1IU45</accession>
<dbReference type="InterPro" id="IPR013785">
    <property type="entry name" value="Aldolase_TIM"/>
</dbReference>
<keyword evidence="2" id="KW-0285">Flavoprotein</keyword>
<feature type="region of interest" description="Disordered" evidence="6">
    <location>
        <begin position="221"/>
        <end position="245"/>
    </location>
</feature>
<feature type="region of interest" description="Disordered" evidence="6">
    <location>
        <begin position="79"/>
        <end position="99"/>
    </location>
</feature>